<name>A0A3L9Y3P7_9RHOB</name>
<evidence type="ECO:0000256" key="8">
    <source>
        <dbReference type="ARBA" id="ARBA00023012"/>
    </source>
</evidence>
<evidence type="ECO:0000256" key="3">
    <source>
        <dbReference type="ARBA" id="ARBA00022553"/>
    </source>
</evidence>
<evidence type="ECO:0000259" key="15">
    <source>
        <dbReference type="PROSITE" id="PS50110"/>
    </source>
</evidence>
<reference evidence="16 17" key="1">
    <citation type="submission" date="2018-10" db="EMBL/GenBank/DDBJ databases">
        <authorList>
            <person name="Jung H.S."/>
            <person name="Jeon C.O."/>
        </authorList>
    </citation>
    <scope>NUCLEOTIDE SEQUENCE [LARGE SCALE GENOMIC DNA]</scope>
    <source>
        <strain evidence="16 17">MA-7-27</strain>
    </source>
</reference>
<feature type="domain" description="Response regulatory" evidence="15">
    <location>
        <begin position="605"/>
        <end position="724"/>
    </location>
</feature>
<dbReference type="PROSITE" id="PS50110">
    <property type="entry name" value="RESPONSE_REGULATORY"/>
    <property type="match status" value="1"/>
</dbReference>
<keyword evidence="12" id="KW-0175">Coiled coil</keyword>
<keyword evidence="5" id="KW-0547">Nucleotide-binding</keyword>
<evidence type="ECO:0000256" key="11">
    <source>
        <dbReference type="PROSITE-ProRule" id="PRU00169"/>
    </source>
</evidence>
<dbReference type="GO" id="GO:0005524">
    <property type="term" value="F:ATP binding"/>
    <property type="evidence" value="ECO:0007669"/>
    <property type="project" value="UniProtKB-KW"/>
</dbReference>
<proteinExistence type="predicted"/>
<dbReference type="InterPro" id="IPR001789">
    <property type="entry name" value="Sig_transdc_resp-reg_receiver"/>
</dbReference>
<organism evidence="16 17">
    <name type="scientific">Rhodophyticola porphyridii</name>
    <dbReference type="NCBI Taxonomy" id="1852017"/>
    <lineage>
        <taxon>Bacteria</taxon>
        <taxon>Pseudomonadati</taxon>
        <taxon>Pseudomonadota</taxon>
        <taxon>Alphaproteobacteria</taxon>
        <taxon>Rhodobacterales</taxon>
        <taxon>Roseobacteraceae</taxon>
        <taxon>Rhodophyticola</taxon>
    </lineage>
</organism>
<dbReference type="SMART" id="SM00388">
    <property type="entry name" value="HisKA"/>
    <property type="match status" value="1"/>
</dbReference>
<dbReference type="Gene3D" id="3.30.450.20">
    <property type="entry name" value="PAS domain"/>
    <property type="match status" value="1"/>
</dbReference>
<dbReference type="Pfam" id="PF00072">
    <property type="entry name" value="Response_reg"/>
    <property type="match status" value="1"/>
</dbReference>
<evidence type="ECO:0000256" key="1">
    <source>
        <dbReference type="ARBA" id="ARBA00000085"/>
    </source>
</evidence>
<dbReference type="InterPro" id="IPR003661">
    <property type="entry name" value="HisK_dim/P_dom"/>
</dbReference>
<dbReference type="InterPro" id="IPR011006">
    <property type="entry name" value="CheY-like_superfamily"/>
</dbReference>
<dbReference type="Gene3D" id="1.10.287.130">
    <property type="match status" value="1"/>
</dbReference>
<dbReference type="Proteomes" id="UP000281343">
    <property type="component" value="Unassembled WGS sequence"/>
</dbReference>
<keyword evidence="3 11" id="KW-0597">Phosphoprotein</keyword>
<dbReference type="SUPFAM" id="SSF52172">
    <property type="entry name" value="CheY-like"/>
    <property type="match status" value="1"/>
</dbReference>
<keyword evidence="8" id="KW-0902">Two-component regulatory system</keyword>
<keyword evidence="4" id="KW-0808">Transferase</keyword>
<dbReference type="InterPro" id="IPR036097">
    <property type="entry name" value="HisK_dim/P_sf"/>
</dbReference>
<dbReference type="EMBL" id="RCNT01000001">
    <property type="protein sequence ID" value="RMA43379.1"/>
    <property type="molecule type" value="Genomic_DNA"/>
</dbReference>
<evidence type="ECO:0000256" key="4">
    <source>
        <dbReference type="ARBA" id="ARBA00022679"/>
    </source>
</evidence>
<dbReference type="PRINTS" id="PR00344">
    <property type="entry name" value="BCTRLSENSOR"/>
</dbReference>
<feature type="domain" description="Histidine kinase" evidence="14">
    <location>
        <begin position="225"/>
        <end position="446"/>
    </location>
</feature>
<dbReference type="InterPro" id="IPR004358">
    <property type="entry name" value="Sig_transdc_His_kin-like_C"/>
</dbReference>
<evidence type="ECO:0000256" key="9">
    <source>
        <dbReference type="ARBA" id="ARBA00064003"/>
    </source>
</evidence>
<evidence type="ECO:0000256" key="7">
    <source>
        <dbReference type="ARBA" id="ARBA00022840"/>
    </source>
</evidence>
<dbReference type="CDD" id="cd00082">
    <property type="entry name" value="HisKA"/>
    <property type="match status" value="1"/>
</dbReference>
<dbReference type="CDD" id="cd16922">
    <property type="entry name" value="HATPase_EvgS-ArcB-TorS-like"/>
    <property type="match status" value="1"/>
</dbReference>
<dbReference type="FunFam" id="3.30.565.10:FF:000010">
    <property type="entry name" value="Sensor histidine kinase RcsC"/>
    <property type="match status" value="1"/>
</dbReference>
<dbReference type="GO" id="GO:0000155">
    <property type="term" value="F:phosphorelay sensor kinase activity"/>
    <property type="evidence" value="ECO:0007669"/>
    <property type="project" value="InterPro"/>
</dbReference>
<dbReference type="FunFam" id="1.10.287.130:FF:000002">
    <property type="entry name" value="Two-component osmosensing histidine kinase"/>
    <property type="match status" value="1"/>
</dbReference>
<dbReference type="Pfam" id="PF12860">
    <property type="entry name" value="PAS_7"/>
    <property type="match status" value="1"/>
</dbReference>
<evidence type="ECO:0000313" key="16">
    <source>
        <dbReference type="EMBL" id="RMA43379.1"/>
    </source>
</evidence>
<dbReference type="InterPro" id="IPR003594">
    <property type="entry name" value="HATPase_dom"/>
</dbReference>
<protein>
    <recommendedName>
        <fullName evidence="10">Sensory/regulatory protein RpfC</fullName>
        <ecNumber evidence="2">2.7.13.3</ecNumber>
    </recommendedName>
</protein>
<feature type="region of interest" description="Disordered" evidence="13">
    <location>
        <begin position="567"/>
        <end position="600"/>
    </location>
</feature>
<dbReference type="Pfam" id="PF00512">
    <property type="entry name" value="HisKA"/>
    <property type="match status" value="1"/>
</dbReference>
<comment type="caution">
    <text evidence="16">The sequence shown here is derived from an EMBL/GenBank/DDBJ whole genome shotgun (WGS) entry which is preliminary data.</text>
</comment>
<evidence type="ECO:0000259" key="14">
    <source>
        <dbReference type="PROSITE" id="PS50109"/>
    </source>
</evidence>
<evidence type="ECO:0000256" key="13">
    <source>
        <dbReference type="SAM" id="MobiDB-lite"/>
    </source>
</evidence>
<dbReference type="CDD" id="cd17546">
    <property type="entry name" value="REC_hyHK_CKI1_RcsC-like"/>
    <property type="match status" value="1"/>
</dbReference>
<evidence type="ECO:0000256" key="5">
    <source>
        <dbReference type="ARBA" id="ARBA00022741"/>
    </source>
</evidence>
<comment type="catalytic activity">
    <reaction evidence="1">
        <text>ATP + protein L-histidine = ADP + protein N-phospho-L-histidine.</text>
        <dbReference type="EC" id="2.7.13.3"/>
    </reaction>
</comment>
<dbReference type="PANTHER" id="PTHR45339">
    <property type="entry name" value="HYBRID SIGNAL TRANSDUCTION HISTIDINE KINASE J"/>
    <property type="match status" value="1"/>
</dbReference>
<evidence type="ECO:0000256" key="10">
    <source>
        <dbReference type="ARBA" id="ARBA00068150"/>
    </source>
</evidence>
<keyword evidence="17" id="KW-1185">Reference proteome</keyword>
<dbReference type="SUPFAM" id="SSF55874">
    <property type="entry name" value="ATPase domain of HSP90 chaperone/DNA topoisomerase II/histidine kinase"/>
    <property type="match status" value="1"/>
</dbReference>
<accession>A0A3L9Y3P7</accession>
<comment type="subunit">
    <text evidence="9">At low DSF concentrations, interacts with RpfF.</text>
</comment>
<dbReference type="Pfam" id="PF02518">
    <property type="entry name" value="HATPase_c"/>
    <property type="match status" value="1"/>
</dbReference>
<keyword evidence="7" id="KW-0067">ATP-binding</keyword>
<dbReference type="EC" id="2.7.13.3" evidence="2"/>
<dbReference type="PROSITE" id="PS50109">
    <property type="entry name" value="HIS_KIN"/>
    <property type="match status" value="1"/>
</dbReference>
<dbReference type="Gene3D" id="3.40.50.2300">
    <property type="match status" value="1"/>
</dbReference>
<dbReference type="RefSeq" id="WP_121895971.1">
    <property type="nucleotide sequence ID" value="NZ_RCNT01000001.1"/>
</dbReference>
<evidence type="ECO:0000256" key="6">
    <source>
        <dbReference type="ARBA" id="ARBA00022777"/>
    </source>
</evidence>
<evidence type="ECO:0000256" key="2">
    <source>
        <dbReference type="ARBA" id="ARBA00012438"/>
    </source>
</evidence>
<dbReference type="OrthoDB" id="9801651at2"/>
<dbReference type="PANTHER" id="PTHR45339:SF1">
    <property type="entry name" value="HYBRID SIGNAL TRANSDUCTION HISTIDINE KINASE J"/>
    <property type="match status" value="1"/>
</dbReference>
<sequence length="739" mass="81478">MGSAGIDDRLAQERRLRLAAERLLVQKSDELYSANKKLAEHTNALSYQVIEQREENAELIGQTTQVKAQLEVATEKAVMAERRLWDSLEAIDDGFAIFDSDWRMIAANPAFIAVFDNIADIGPGASYEAVLRIAVEEGIVDLEGVGPEDWIDDMIARWESETIPEKTLKLWNGAYIRLHDERTGEGDVVSLAIDITETVRREQELRKARDQAEAANRAKSAFLANMSHEIRTPMNGVVGMADLLRDTELTEEQRLYIDTIKSSGEALLVIINDVLDYSKIEADKITLHPEPFDMQEMIHEIFRLLRPGIQGRDLTLRVDYDMFMPERVVADRGRIRQILTNLIGNAVKFTPEGYVLVRVVGEGRNDGQVTFRMVVEDTGIGIPAEMQAHVFGQFNQVEDQANRKFEGTGLGLSITRRLIRMMAGEMWLESEPDVGSAFGFRLCLPVPEDEDDRPVPPLPAASRALAIWEDDGTDATGLAERLGRLDAQVSVLRGPDRPPADLALLILLTDRTEEQIGAAIQDLRQGGHAGPIALAGPNIAEALQYPAIPLAASRALLRDAVMATALGQETEPPSARSGTETATAPASPAPADPHAAPPPQPRVLRLLAAEDNKTNQLVFRKMIKSLTLDLCMVSNGREALDAYVAHPPDLVFTDISMPEMDGLEAAREIRAFEARHDLPRVPIVAMTAHAMDGDEKRIFEAGIDHYLTKPLKKDAILDRIVALAPADLDLGPDAPERTD</sequence>
<evidence type="ECO:0000313" key="17">
    <source>
        <dbReference type="Proteomes" id="UP000281343"/>
    </source>
</evidence>
<dbReference type="InterPro" id="IPR036890">
    <property type="entry name" value="HATPase_C_sf"/>
</dbReference>
<gene>
    <name evidence="16" type="ORF">D9R08_00015</name>
</gene>
<dbReference type="SMART" id="SM00387">
    <property type="entry name" value="HATPase_c"/>
    <property type="match status" value="1"/>
</dbReference>
<evidence type="ECO:0000256" key="12">
    <source>
        <dbReference type="SAM" id="Coils"/>
    </source>
</evidence>
<feature type="compositionally biased region" description="Pro residues" evidence="13">
    <location>
        <begin position="587"/>
        <end position="600"/>
    </location>
</feature>
<keyword evidence="6" id="KW-0418">Kinase</keyword>
<feature type="modified residue" description="4-aspartylphosphate" evidence="11">
    <location>
        <position position="654"/>
    </location>
</feature>
<dbReference type="InterPro" id="IPR005467">
    <property type="entry name" value="His_kinase_dom"/>
</dbReference>
<dbReference type="Gene3D" id="3.30.565.10">
    <property type="entry name" value="Histidine kinase-like ATPase, C-terminal domain"/>
    <property type="match status" value="1"/>
</dbReference>
<dbReference type="SUPFAM" id="SSF47384">
    <property type="entry name" value="Homodimeric domain of signal transducing histidine kinase"/>
    <property type="match status" value="1"/>
</dbReference>
<feature type="coiled-coil region" evidence="12">
    <location>
        <begin position="195"/>
        <end position="225"/>
    </location>
</feature>
<dbReference type="AlphaFoldDB" id="A0A3L9Y3P7"/>
<dbReference type="SMART" id="SM00448">
    <property type="entry name" value="REC"/>
    <property type="match status" value="1"/>
</dbReference>